<dbReference type="InterPro" id="IPR044978">
    <property type="entry name" value="GRV2/DNAJC13"/>
</dbReference>
<dbReference type="GO" id="GO:0006898">
    <property type="term" value="P:receptor-mediated endocytosis"/>
    <property type="evidence" value="ECO:0007669"/>
    <property type="project" value="TreeGrafter"/>
</dbReference>
<dbReference type="GO" id="GO:2000641">
    <property type="term" value="P:regulation of early endosome to late endosome transport"/>
    <property type="evidence" value="ECO:0007669"/>
    <property type="project" value="InterPro"/>
</dbReference>
<feature type="region of interest" description="Disordered" evidence="1">
    <location>
        <begin position="144"/>
        <end position="182"/>
    </location>
</feature>
<reference evidence="3 4" key="1">
    <citation type="journal article" date="2024" name="Science">
        <title>Giant polyketide synthase enzymes in the biosynthesis of giant marine polyether toxins.</title>
        <authorList>
            <person name="Fallon T.R."/>
            <person name="Shende V.V."/>
            <person name="Wierzbicki I.H."/>
            <person name="Pendleton A.L."/>
            <person name="Watervoot N.F."/>
            <person name="Auber R.P."/>
            <person name="Gonzalez D.J."/>
            <person name="Wisecaver J.H."/>
            <person name="Moore B.S."/>
        </authorList>
    </citation>
    <scope>NUCLEOTIDE SEQUENCE [LARGE SCALE GENOMIC DNA]</scope>
    <source>
        <strain evidence="3 4">12B1</strain>
    </source>
</reference>
<evidence type="ECO:0000259" key="2">
    <source>
        <dbReference type="Pfam" id="PF14237"/>
    </source>
</evidence>
<evidence type="ECO:0000313" key="3">
    <source>
        <dbReference type="EMBL" id="KAL1522479.1"/>
    </source>
</evidence>
<feature type="domain" description="GYF" evidence="2">
    <location>
        <begin position="245"/>
        <end position="293"/>
    </location>
</feature>
<comment type="caution">
    <text evidence="3">The sequence shown here is derived from an EMBL/GenBank/DDBJ whole genome shotgun (WGS) entry which is preliminary data.</text>
</comment>
<dbReference type="PANTHER" id="PTHR36983:SF2">
    <property type="entry name" value="DNAJ HOMOLOG SUBFAMILY C MEMBER 13"/>
    <property type="match status" value="1"/>
</dbReference>
<feature type="compositionally biased region" description="Basic and acidic residues" evidence="1">
    <location>
        <begin position="41"/>
        <end position="55"/>
    </location>
</feature>
<dbReference type="InterPro" id="IPR025640">
    <property type="entry name" value="GYF_2"/>
</dbReference>
<dbReference type="GO" id="GO:0010008">
    <property type="term" value="C:endosome membrane"/>
    <property type="evidence" value="ECO:0007669"/>
    <property type="project" value="TreeGrafter"/>
</dbReference>
<feature type="compositionally biased region" description="Basic and acidic residues" evidence="1">
    <location>
        <begin position="648"/>
        <end position="671"/>
    </location>
</feature>
<evidence type="ECO:0000313" key="4">
    <source>
        <dbReference type="Proteomes" id="UP001515480"/>
    </source>
</evidence>
<feature type="compositionally biased region" description="Basic residues" evidence="1">
    <location>
        <begin position="15"/>
        <end position="30"/>
    </location>
</feature>
<dbReference type="Pfam" id="PF14237">
    <property type="entry name" value="GYF_2"/>
    <property type="match status" value="3"/>
</dbReference>
<dbReference type="PANTHER" id="PTHR36983">
    <property type="entry name" value="DNAJ HOMOLOG SUBFAMILY C MEMBER 13"/>
    <property type="match status" value="1"/>
</dbReference>
<feature type="compositionally biased region" description="Pro residues" evidence="1">
    <location>
        <begin position="105"/>
        <end position="129"/>
    </location>
</feature>
<feature type="compositionally biased region" description="Basic and acidic residues" evidence="1">
    <location>
        <begin position="466"/>
        <end position="518"/>
    </location>
</feature>
<feature type="region of interest" description="Disordered" evidence="1">
    <location>
        <begin position="1"/>
        <end position="132"/>
    </location>
</feature>
<feature type="compositionally biased region" description="Basic and acidic residues" evidence="1">
    <location>
        <begin position="310"/>
        <end position="322"/>
    </location>
</feature>
<gene>
    <name evidence="3" type="ORF">AB1Y20_017467</name>
</gene>
<feature type="region of interest" description="Disordered" evidence="1">
    <location>
        <begin position="309"/>
        <end position="331"/>
    </location>
</feature>
<feature type="compositionally biased region" description="Low complexity" evidence="1">
    <location>
        <begin position="144"/>
        <end position="156"/>
    </location>
</feature>
<sequence>MSSLGSAAVKGLGSRIRKISVGKPLLRRTHSTTGDSPESARFAEEADRRALEAERPSASWTALGLGRPASSSHQSAEDALPPPLSTVQSMPALLHARSRPRLATDPPPPPGKPPPPTPPPPPPYPPPPLDVLDDADARARAARALLTRSHSTSSADASRRSSRRRVRPSLPRPSALPPPAPPPCASCRVRVGRHVTVACALAAAGDAAPRVLLSIGATRPLGPPFLSDQAALLASPYDVAAPTEWYYVGARGECHGPLRTRQLRRRMDKGEVLPHSWVWAAHLERWCTVDTLRQAALLYEACTPHLSEVPTRDGGEELRDGGGEPQPQPPPAVAAAAIATTSSAAHGGAAGWFYLGAEGTSLGPVSLDRVREMVREGALTHDSLVWASHLPTWASVREALPSEDATPAERPTTLSRGRRSSRTQQLAAVRLASAEADAGDTQGGSGASRESIEEEERQQLQAQLRRQKEAQDQLERQKEPELEALERKQAKELEERQKADEERRRREREAAERQEEEAELARERLRVERVLQKHGVHPSSCPAAPRASGASAVGSGADDCGHDEADEWFYVDHLGERAGPVTALQVRRMTEEGTLSVDHLVWATHLPEWRSIRQLGLHQTHASAAAAPPAAPLATHHSFSSSPRRAPSRADERLSSQRKSEARPTTREEEALQQLRAERSVIDLVRSHHVSRLVLDDQHLGLSTTLAPEEPKRARSSFVRVPSGKPRGAAKEPRKLHSRLKGQPAAGEKLEDSAVNGHGAHGSSQAVVFTTEDLLLRGAQQPHRHSVLTVESHDAQAAIGSTFTASI</sequence>
<feature type="domain" description="GYF" evidence="2">
    <location>
        <begin position="568"/>
        <end position="615"/>
    </location>
</feature>
<keyword evidence="4" id="KW-1185">Reference proteome</keyword>
<feature type="region of interest" description="Disordered" evidence="1">
    <location>
        <begin position="623"/>
        <end position="671"/>
    </location>
</feature>
<feature type="compositionally biased region" description="Pro residues" evidence="1">
    <location>
        <begin position="170"/>
        <end position="182"/>
    </location>
</feature>
<dbReference type="AlphaFoldDB" id="A0AB34JKL7"/>
<feature type="domain" description="GYF" evidence="2">
    <location>
        <begin position="352"/>
        <end position="398"/>
    </location>
</feature>
<proteinExistence type="predicted"/>
<dbReference type="GO" id="GO:0007032">
    <property type="term" value="P:endosome organization"/>
    <property type="evidence" value="ECO:0007669"/>
    <property type="project" value="InterPro"/>
</dbReference>
<feature type="region of interest" description="Disordered" evidence="1">
    <location>
        <begin position="534"/>
        <end position="559"/>
    </location>
</feature>
<accession>A0AB34JKL7</accession>
<protein>
    <recommendedName>
        <fullName evidence="2">GYF domain-containing protein</fullName>
    </recommendedName>
</protein>
<organism evidence="3 4">
    <name type="scientific">Prymnesium parvum</name>
    <name type="common">Toxic golden alga</name>
    <dbReference type="NCBI Taxonomy" id="97485"/>
    <lineage>
        <taxon>Eukaryota</taxon>
        <taxon>Haptista</taxon>
        <taxon>Haptophyta</taxon>
        <taxon>Prymnesiophyceae</taxon>
        <taxon>Prymnesiales</taxon>
        <taxon>Prymnesiaceae</taxon>
        <taxon>Prymnesium</taxon>
    </lineage>
</organism>
<feature type="region of interest" description="Disordered" evidence="1">
    <location>
        <begin position="401"/>
        <end position="518"/>
    </location>
</feature>
<name>A0AB34JKL7_PRYPA</name>
<evidence type="ECO:0000256" key="1">
    <source>
        <dbReference type="SAM" id="MobiDB-lite"/>
    </source>
</evidence>
<feature type="region of interest" description="Disordered" evidence="1">
    <location>
        <begin position="706"/>
        <end position="762"/>
    </location>
</feature>
<dbReference type="EMBL" id="JBGBPQ010000006">
    <property type="protein sequence ID" value="KAL1522479.1"/>
    <property type="molecule type" value="Genomic_DNA"/>
</dbReference>
<feature type="compositionally biased region" description="Low complexity" evidence="1">
    <location>
        <begin position="623"/>
        <end position="645"/>
    </location>
</feature>
<dbReference type="Proteomes" id="UP001515480">
    <property type="component" value="Unassembled WGS sequence"/>
</dbReference>
<feature type="compositionally biased region" description="Low complexity" evidence="1">
    <location>
        <begin position="538"/>
        <end position="557"/>
    </location>
</feature>